<dbReference type="RefSeq" id="WP_261617905.1">
    <property type="nucleotide sequence ID" value="NZ_JALIDZ010000011.1"/>
</dbReference>
<accession>A0AAW5R203</accession>
<evidence type="ECO:0000259" key="1">
    <source>
        <dbReference type="Pfam" id="PF02538"/>
    </source>
</evidence>
<dbReference type="PANTHER" id="PTHR11365">
    <property type="entry name" value="5-OXOPROLINASE RELATED"/>
    <property type="match status" value="1"/>
</dbReference>
<evidence type="ECO:0000313" key="3">
    <source>
        <dbReference type="Proteomes" id="UP001320898"/>
    </source>
</evidence>
<dbReference type="GO" id="GO:0005829">
    <property type="term" value="C:cytosol"/>
    <property type="evidence" value="ECO:0007669"/>
    <property type="project" value="TreeGrafter"/>
</dbReference>
<comment type="caution">
    <text evidence="2">The sequence shown here is derived from an EMBL/GenBank/DDBJ whole genome shotgun (WGS) entry which is preliminary data.</text>
</comment>
<dbReference type="InterPro" id="IPR003692">
    <property type="entry name" value="Hydantoinase_B"/>
</dbReference>
<protein>
    <submittedName>
        <fullName evidence="2">Hydantoinase B/oxoprolinase family protein</fullName>
    </submittedName>
</protein>
<gene>
    <name evidence="2" type="ORF">MUB46_20835</name>
</gene>
<organism evidence="2 3">
    <name type="scientific">Microbaculum marinisediminis</name>
    <dbReference type="NCBI Taxonomy" id="2931392"/>
    <lineage>
        <taxon>Bacteria</taxon>
        <taxon>Pseudomonadati</taxon>
        <taxon>Pseudomonadota</taxon>
        <taxon>Alphaproteobacteria</taxon>
        <taxon>Hyphomicrobiales</taxon>
        <taxon>Tepidamorphaceae</taxon>
        <taxon>Microbaculum</taxon>
    </lineage>
</organism>
<keyword evidence="3" id="KW-1185">Reference proteome</keyword>
<dbReference type="PANTHER" id="PTHR11365:SF23">
    <property type="entry name" value="HYPOTHETICAL 5-OXOPROLINASE (EUROFUNG)-RELATED"/>
    <property type="match status" value="1"/>
</dbReference>
<dbReference type="GO" id="GO:0017168">
    <property type="term" value="F:5-oxoprolinase (ATP-hydrolyzing) activity"/>
    <property type="evidence" value="ECO:0007669"/>
    <property type="project" value="TreeGrafter"/>
</dbReference>
<dbReference type="Pfam" id="PF02538">
    <property type="entry name" value="Hydantoinase_B"/>
    <property type="match status" value="1"/>
</dbReference>
<dbReference type="EMBL" id="JALIDZ010000011">
    <property type="protein sequence ID" value="MCT8974321.1"/>
    <property type="molecule type" value="Genomic_DNA"/>
</dbReference>
<dbReference type="Proteomes" id="UP001320898">
    <property type="component" value="Unassembled WGS sequence"/>
</dbReference>
<evidence type="ECO:0000313" key="2">
    <source>
        <dbReference type="EMBL" id="MCT8974321.1"/>
    </source>
</evidence>
<name>A0AAW5R203_9HYPH</name>
<reference evidence="2 3" key="1">
    <citation type="submission" date="2022-04" db="EMBL/GenBank/DDBJ databases">
        <authorList>
            <person name="Ye Y.-Q."/>
            <person name="Du Z.-J."/>
        </authorList>
    </citation>
    <scope>NUCLEOTIDE SEQUENCE [LARGE SCALE GENOMIC DNA]</scope>
    <source>
        <strain evidence="2 3">A6E488</strain>
    </source>
</reference>
<dbReference type="GO" id="GO:0006749">
    <property type="term" value="P:glutathione metabolic process"/>
    <property type="evidence" value="ECO:0007669"/>
    <property type="project" value="TreeGrafter"/>
</dbReference>
<sequence length="574" mass="61686">MTYDPITLALVQNRLDHISRQMGWVMLRTARSPIFQSHDFSCFITGPTGYLVSQADGCPVHTGSGGFAVRGLLKAFGDDIHEGDAFLLNDPYLAGGNHLPDWVIARPVFSRGTVVGFTCNRAHQSDIGGGAAGTYNPLATEIFHEGIRLPPIRVVERGEIRKDLWDMLLANTRTPHLLDGDLRAMLGSTQIGCERVAAIFDDLGHEQGMAYLDGILDHADRRFRAEVESLPDGVYVGEEISNNDCFTRTEIRYRVTLTVSGDQLTVDFTGTSPQIKGFKNSSFANTHAATYTGLSSFFDPDLPRNEGTFRSVKLIIPYGCTLNPKPPAATTFATAFPAHDIIQACWKALSQAVPSKTVAGWGKAIIPLSAGVDDAGATTYVLYHWNGLSGGGAVMNRDGLNQIAHLSTLGGLTLPNVELWEQLYPIHVHRHEFRRDAAGPGQWRGGTGIEYEADVLTDANYSFRGEGLFDPSGFGAAGGLAGAAGQCTTFDGTGKEFTPPQYSLVGLPPVRIVLSSPAGGGVGSPSHRDPQSVLRDVRDGIVSETAAQSIYKVALTPDGRSVDAERTRALRASA</sequence>
<feature type="domain" description="Hydantoinase B/oxoprolinase" evidence="1">
    <location>
        <begin position="4"/>
        <end position="525"/>
    </location>
</feature>
<dbReference type="InterPro" id="IPR045079">
    <property type="entry name" value="Oxoprolinase-like"/>
</dbReference>
<proteinExistence type="predicted"/>
<dbReference type="AlphaFoldDB" id="A0AAW5R203"/>